<evidence type="ECO:0000313" key="6">
    <source>
        <dbReference type="EMBL" id="KAK7005628.1"/>
    </source>
</evidence>
<proteinExistence type="predicted"/>
<dbReference type="EMBL" id="JAWWNJ010000077">
    <property type="protein sequence ID" value="KAK7005628.1"/>
    <property type="molecule type" value="Genomic_DNA"/>
</dbReference>
<gene>
    <name evidence="6" type="ORF">R3P38DRAFT_1711747</name>
</gene>
<keyword evidence="4" id="KW-0539">Nucleus</keyword>
<feature type="domain" description="Velvet" evidence="5">
    <location>
        <begin position="56"/>
        <end position="260"/>
    </location>
</feature>
<keyword evidence="7" id="KW-1185">Reference proteome</keyword>
<comment type="caution">
    <text evidence="6">The sequence shown here is derived from an EMBL/GenBank/DDBJ whole genome shotgun (WGS) entry which is preliminary data.</text>
</comment>
<keyword evidence="2" id="KW-0805">Transcription regulation</keyword>
<protein>
    <recommendedName>
        <fullName evidence="5">Velvet domain-containing protein</fullName>
    </recommendedName>
</protein>
<dbReference type="Proteomes" id="UP001362999">
    <property type="component" value="Unassembled WGS sequence"/>
</dbReference>
<dbReference type="InterPro" id="IPR037525">
    <property type="entry name" value="Velvet_dom"/>
</dbReference>
<dbReference type="PANTHER" id="PTHR33572">
    <property type="entry name" value="SPORE DEVELOPMENT REGULATOR VOSA"/>
    <property type="match status" value="1"/>
</dbReference>
<dbReference type="Gene3D" id="2.60.40.3960">
    <property type="entry name" value="Velvet domain"/>
    <property type="match status" value="1"/>
</dbReference>
<sequence>MNSTEKIAAAFISKLSSTVLIQRLADHDPPANPTQYNCSATLKFSTLLLTAIQFMAMNIQWGIQEIQSPIAARKSSNTGTPRPLDPPPVARLICTVDPRQLRGVDLVCSVDLFRLPDAPITRHKYSYFGHDGTFDSNQPRFVLYCTDNLPHDPEFRVGNHLIYESAKETHLLHRQTHTQPVEITSMGLIVFAFPGLGVLQTGKYMLRYTLFNIAVDRGPPLATCYGAPFQVHSVTSFPGVRPHTQLSLALASLKVPGFTR</sequence>
<keyword evidence="3" id="KW-0804">Transcription</keyword>
<dbReference type="PANTHER" id="PTHR33572:SF3">
    <property type="entry name" value="VELVET COMPLEX SUBUNIT B"/>
    <property type="match status" value="1"/>
</dbReference>
<accession>A0AAW0AAL5</accession>
<dbReference type="InterPro" id="IPR038491">
    <property type="entry name" value="Velvet_dom_sf"/>
</dbReference>
<comment type="subcellular location">
    <subcellularLocation>
        <location evidence="1">Nucleus</location>
    </subcellularLocation>
</comment>
<evidence type="ECO:0000256" key="3">
    <source>
        <dbReference type="ARBA" id="ARBA00023163"/>
    </source>
</evidence>
<dbReference type="Pfam" id="PF11754">
    <property type="entry name" value="Velvet"/>
    <property type="match status" value="1"/>
</dbReference>
<evidence type="ECO:0000256" key="4">
    <source>
        <dbReference type="ARBA" id="ARBA00023242"/>
    </source>
</evidence>
<name>A0AAW0AAL5_9AGAR</name>
<evidence type="ECO:0000256" key="1">
    <source>
        <dbReference type="ARBA" id="ARBA00004123"/>
    </source>
</evidence>
<dbReference type="PROSITE" id="PS51821">
    <property type="entry name" value="VELVET"/>
    <property type="match status" value="1"/>
</dbReference>
<dbReference type="AlphaFoldDB" id="A0AAW0AAL5"/>
<dbReference type="InterPro" id="IPR021740">
    <property type="entry name" value="Velvet"/>
</dbReference>
<reference evidence="6 7" key="1">
    <citation type="journal article" date="2024" name="J Genomics">
        <title>Draft genome sequencing and assembly of Favolaschia claudopus CIRM-BRFM 2984 isolated from oak limbs.</title>
        <authorList>
            <person name="Navarro D."/>
            <person name="Drula E."/>
            <person name="Chaduli D."/>
            <person name="Cazenave R."/>
            <person name="Ahrendt S."/>
            <person name="Wang J."/>
            <person name="Lipzen A."/>
            <person name="Daum C."/>
            <person name="Barry K."/>
            <person name="Grigoriev I.V."/>
            <person name="Favel A."/>
            <person name="Rosso M.N."/>
            <person name="Martin F."/>
        </authorList>
    </citation>
    <scope>NUCLEOTIDE SEQUENCE [LARGE SCALE GENOMIC DNA]</scope>
    <source>
        <strain evidence="6 7">CIRM-BRFM 2984</strain>
    </source>
</reference>
<organism evidence="6 7">
    <name type="scientific">Favolaschia claudopus</name>
    <dbReference type="NCBI Taxonomy" id="2862362"/>
    <lineage>
        <taxon>Eukaryota</taxon>
        <taxon>Fungi</taxon>
        <taxon>Dikarya</taxon>
        <taxon>Basidiomycota</taxon>
        <taxon>Agaricomycotina</taxon>
        <taxon>Agaricomycetes</taxon>
        <taxon>Agaricomycetidae</taxon>
        <taxon>Agaricales</taxon>
        <taxon>Marasmiineae</taxon>
        <taxon>Mycenaceae</taxon>
        <taxon>Favolaschia</taxon>
    </lineage>
</organism>
<evidence type="ECO:0000259" key="5">
    <source>
        <dbReference type="PROSITE" id="PS51821"/>
    </source>
</evidence>
<evidence type="ECO:0000313" key="7">
    <source>
        <dbReference type="Proteomes" id="UP001362999"/>
    </source>
</evidence>
<dbReference type="GO" id="GO:0005634">
    <property type="term" value="C:nucleus"/>
    <property type="evidence" value="ECO:0007669"/>
    <property type="project" value="UniProtKB-SubCell"/>
</dbReference>
<evidence type="ECO:0000256" key="2">
    <source>
        <dbReference type="ARBA" id="ARBA00023015"/>
    </source>
</evidence>